<comment type="caution">
    <text evidence="4">The sequence shown here is derived from an EMBL/GenBank/DDBJ whole genome shotgun (WGS) entry which is preliminary data.</text>
</comment>
<keyword evidence="5" id="KW-1185">Reference proteome</keyword>
<evidence type="ECO:0000259" key="3">
    <source>
        <dbReference type="Pfam" id="PF13505"/>
    </source>
</evidence>
<dbReference type="Pfam" id="PF13505">
    <property type="entry name" value="OMP_b-brl"/>
    <property type="match status" value="1"/>
</dbReference>
<gene>
    <name evidence="4" type="ORF">DZC73_13270</name>
</gene>
<sequence length="207" mass="21603">MSAAVTSESKKGTYSMKKLLAAAALTLGAAMSAHAADANGFRFLVGAGLTFGGDTLITVPFTDGSHEDIKAGGLVHLYGGGEFRLGDQVALQATIGYHVNDTSAASNGSVRFTRIPVDLLAMYQLNDTVRLGVGAQFVSGAELKGSGVASNINAKFDSTTGVILEGEYLFSPKAGVKLRYVAEKFKPQNSSTKIDGSQLGLMASYYF</sequence>
<evidence type="ECO:0000256" key="1">
    <source>
        <dbReference type="ARBA" id="ARBA00022729"/>
    </source>
</evidence>
<evidence type="ECO:0000313" key="5">
    <source>
        <dbReference type="Proteomes" id="UP000267464"/>
    </source>
</evidence>
<dbReference type="AlphaFoldDB" id="A0A3N7HQ21"/>
<proteinExistence type="predicted"/>
<reference evidence="4 5" key="2">
    <citation type="submission" date="2018-12" db="EMBL/GenBank/DDBJ databases">
        <title>Rhizobacter gummiphilus sp. nov., a rubber-degrading bacterium isolated from the soil of a botanical garden in Japan.</title>
        <authorList>
            <person name="Shunsuke S.S."/>
        </authorList>
    </citation>
    <scope>NUCLEOTIDE SEQUENCE [LARGE SCALE GENOMIC DNA]</scope>
    <source>
        <strain evidence="4 5">S-16</strain>
    </source>
</reference>
<organism evidence="4 5">
    <name type="scientific">Piscinibacter terrae</name>
    <dbReference type="NCBI Taxonomy" id="2496871"/>
    <lineage>
        <taxon>Bacteria</taxon>
        <taxon>Pseudomonadati</taxon>
        <taxon>Pseudomonadota</taxon>
        <taxon>Betaproteobacteria</taxon>
        <taxon>Burkholderiales</taxon>
        <taxon>Sphaerotilaceae</taxon>
        <taxon>Piscinibacter</taxon>
    </lineage>
</organism>
<dbReference type="SUPFAM" id="SSF56935">
    <property type="entry name" value="Porins"/>
    <property type="match status" value="1"/>
</dbReference>
<keyword evidence="1 2" id="KW-0732">Signal</keyword>
<dbReference type="EMBL" id="QUSW01000003">
    <property type="protein sequence ID" value="RQP24274.1"/>
    <property type="molecule type" value="Genomic_DNA"/>
</dbReference>
<reference evidence="4 5" key="1">
    <citation type="submission" date="2018-08" db="EMBL/GenBank/DDBJ databases">
        <authorList>
            <person name="Khan S.A."/>
            <person name="Jeon C.O."/>
            <person name="Chun B.H."/>
            <person name="Jeong S.E."/>
        </authorList>
    </citation>
    <scope>NUCLEOTIDE SEQUENCE [LARGE SCALE GENOMIC DNA]</scope>
    <source>
        <strain evidence="4 5">S-16</strain>
    </source>
</reference>
<accession>A0A3N7HQ21</accession>
<dbReference type="Proteomes" id="UP000267464">
    <property type="component" value="Unassembled WGS sequence"/>
</dbReference>
<feature type="chain" id="PRO_5018172936" description="Outer membrane protein beta-barrel domain-containing protein" evidence="2">
    <location>
        <begin position="36"/>
        <end position="207"/>
    </location>
</feature>
<dbReference type="InterPro" id="IPR027385">
    <property type="entry name" value="Beta-barrel_OMP"/>
</dbReference>
<evidence type="ECO:0000313" key="4">
    <source>
        <dbReference type="EMBL" id="RQP24274.1"/>
    </source>
</evidence>
<protein>
    <recommendedName>
        <fullName evidence="3">Outer membrane protein beta-barrel domain-containing protein</fullName>
    </recommendedName>
</protein>
<feature type="domain" description="Outer membrane protein beta-barrel" evidence="3">
    <location>
        <begin position="23"/>
        <end position="207"/>
    </location>
</feature>
<feature type="signal peptide" evidence="2">
    <location>
        <begin position="1"/>
        <end position="35"/>
    </location>
</feature>
<evidence type="ECO:0000256" key="2">
    <source>
        <dbReference type="SAM" id="SignalP"/>
    </source>
</evidence>
<name>A0A3N7HQ21_9BURK</name>